<evidence type="ECO:0000313" key="1">
    <source>
        <dbReference type="EMBL" id="KAL3955967.1"/>
    </source>
</evidence>
<name>A0ACC4DJD6_PURLI</name>
<dbReference type="EMBL" id="JBGNUJ010000008">
    <property type="protein sequence ID" value="KAL3955967.1"/>
    <property type="molecule type" value="Genomic_DNA"/>
</dbReference>
<organism evidence="1 2">
    <name type="scientific">Purpureocillium lilacinum</name>
    <name type="common">Paecilomyces lilacinus</name>
    <dbReference type="NCBI Taxonomy" id="33203"/>
    <lineage>
        <taxon>Eukaryota</taxon>
        <taxon>Fungi</taxon>
        <taxon>Dikarya</taxon>
        <taxon>Ascomycota</taxon>
        <taxon>Pezizomycotina</taxon>
        <taxon>Sordariomycetes</taxon>
        <taxon>Hypocreomycetidae</taxon>
        <taxon>Hypocreales</taxon>
        <taxon>Ophiocordycipitaceae</taxon>
        <taxon>Purpureocillium</taxon>
    </lineage>
</organism>
<dbReference type="Proteomes" id="UP001638806">
    <property type="component" value="Unassembled WGS sequence"/>
</dbReference>
<accession>A0ACC4DJD6</accession>
<reference evidence="1" key="1">
    <citation type="submission" date="2024-12" db="EMBL/GenBank/DDBJ databases">
        <title>Comparative genomics and development of molecular markers within Purpureocillium lilacinum and among Purpureocillium species.</title>
        <authorList>
            <person name="Yeh Z.-Y."/>
            <person name="Ni N.-T."/>
            <person name="Lo P.-H."/>
            <person name="Mushyakhwo K."/>
            <person name="Lin C.-F."/>
            <person name="Nai Y.-S."/>
        </authorList>
    </citation>
    <scope>NUCLEOTIDE SEQUENCE</scope>
    <source>
        <strain evidence="1">NCHU-NPUST-175</strain>
    </source>
</reference>
<sequence length="115" mass="12581">MPSVSDHQPPHQARPVLPDALSTGGCTPRLVQEPLLPPSPFPAPTARLLLSYPEAVLAAGALPRLPRGRLSPSSRGRRHTGARSREAVRSYEPEPHRRRPLPMGHLRTQEGAEKK</sequence>
<protein>
    <submittedName>
        <fullName evidence="1">Uncharacterized protein</fullName>
    </submittedName>
</protein>
<keyword evidence="2" id="KW-1185">Reference proteome</keyword>
<gene>
    <name evidence="1" type="ORF">ACCO45_008813</name>
</gene>
<proteinExistence type="predicted"/>
<evidence type="ECO:0000313" key="2">
    <source>
        <dbReference type="Proteomes" id="UP001638806"/>
    </source>
</evidence>
<comment type="caution">
    <text evidence="1">The sequence shown here is derived from an EMBL/GenBank/DDBJ whole genome shotgun (WGS) entry which is preliminary data.</text>
</comment>